<keyword evidence="1" id="KW-1133">Transmembrane helix</keyword>
<reference evidence="2" key="1">
    <citation type="journal article" date="2015" name="Nature">
        <title>Complex archaea that bridge the gap between prokaryotes and eukaryotes.</title>
        <authorList>
            <person name="Spang A."/>
            <person name="Saw J.H."/>
            <person name="Jorgensen S.L."/>
            <person name="Zaremba-Niedzwiedzka K."/>
            <person name="Martijn J."/>
            <person name="Lind A.E."/>
            <person name="van Eijk R."/>
            <person name="Schleper C."/>
            <person name="Guy L."/>
            <person name="Ettema T.J."/>
        </authorList>
    </citation>
    <scope>NUCLEOTIDE SEQUENCE</scope>
</reference>
<comment type="caution">
    <text evidence="2">The sequence shown here is derived from an EMBL/GenBank/DDBJ whole genome shotgun (WGS) entry which is preliminary data.</text>
</comment>
<sequence length="113" mass="13177">MKSKMFRSGHKLKIVNIIIKFISVDMMHNFVGLQLSSKAFFHNKPMDSVSRTIRTLEFVTRKHTVAFWGLINRITISQKATIMTNTQSMCSAFISIAYFLTVFDFTLFFFHKI</sequence>
<accession>A0A0F8YYU5</accession>
<dbReference type="EMBL" id="LAZR01054212">
    <property type="protein sequence ID" value="KKK79035.1"/>
    <property type="molecule type" value="Genomic_DNA"/>
</dbReference>
<proteinExistence type="predicted"/>
<keyword evidence="1" id="KW-0472">Membrane</keyword>
<feature type="transmembrane region" description="Helical" evidence="1">
    <location>
        <begin position="92"/>
        <end position="110"/>
    </location>
</feature>
<name>A0A0F8YYU5_9ZZZZ</name>
<organism evidence="2">
    <name type="scientific">marine sediment metagenome</name>
    <dbReference type="NCBI Taxonomy" id="412755"/>
    <lineage>
        <taxon>unclassified sequences</taxon>
        <taxon>metagenomes</taxon>
        <taxon>ecological metagenomes</taxon>
    </lineage>
</organism>
<gene>
    <name evidence="2" type="ORF">LCGC14_2837570</name>
</gene>
<evidence type="ECO:0000313" key="2">
    <source>
        <dbReference type="EMBL" id="KKK79035.1"/>
    </source>
</evidence>
<keyword evidence="1" id="KW-0812">Transmembrane</keyword>
<evidence type="ECO:0000256" key="1">
    <source>
        <dbReference type="SAM" id="Phobius"/>
    </source>
</evidence>
<protein>
    <submittedName>
        <fullName evidence="2">Uncharacterized protein</fullName>
    </submittedName>
</protein>
<dbReference type="AlphaFoldDB" id="A0A0F8YYU5"/>